<evidence type="ECO:0000313" key="2">
    <source>
        <dbReference type="EMBL" id="VAH92026.1"/>
    </source>
</evidence>
<dbReference type="GO" id="GO:0031982">
    <property type="term" value="C:vesicle"/>
    <property type="evidence" value="ECO:0007669"/>
    <property type="project" value="TreeGrafter"/>
</dbReference>
<dbReference type="FunFam" id="1.10.287.110:FF:000009">
    <property type="entry name" value="Auxilin-related protein 1"/>
    <property type="match status" value="1"/>
</dbReference>
<name>A0A9R0SBQ6_TRITD</name>
<keyword evidence="3" id="KW-1185">Reference proteome</keyword>
<dbReference type="GO" id="GO:0030276">
    <property type="term" value="F:clathrin binding"/>
    <property type="evidence" value="ECO:0007669"/>
    <property type="project" value="TreeGrafter"/>
</dbReference>
<proteinExistence type="predicted"/>
<evidence type="ECO:0000256" key="1">
    <source>
        <dbReference type="ARBA" id="ARBA00023054"/>
    </source>
</evidence>
<reference evidence="2 3" key="1">
    <citation type="submission" date="2017-09" db="EMBL/GenBank/DDBJ databases">
        <authorList>
            <consortium name="International Durum Wheat Genome Sequencing Consortium (IDWGSC)"/>
            <person name="Milanesi L."/>
        </authorList>
    </citation>
    <scope>NUCLEOTIDE SEQUENCE [LARGE SCALE GENOMIC DNA]</scope>
    <source>
        <strain evidence="3">cv. Svevo</strain>
    </source>
</reference>
<gene>
    <name evidence="2" type="ORF">TRITD_4Av1G129960</name>
</gene>
<dbReference type="Gramene" id="TRITD4Av1G129960.15">
    <property type="protein sequence ID" value="TRITD4Av1G129960.15"/>
    <property type="gene ID" value="TRITD4Av1G129960"/>
</dbReference>
<dbReference type="Gene3D" id="1.10.287.110">
    <property type="entry name" value="DnaJ domain"/>
    <property type="match status" value="1"/>
</dbReference>
<keyword evidence="1" id="KW-0175">Coiled coil</keyword>
<dbReference type="EMBL" id="LT934117">
    <property type="protein sequence ID" value="VAH92026.1"/>
    <property type="molecule type" value="Genomic_DNA"/>
</dbReference>
<organism evidence="2 3">
    <name type="scientific">Triticum turgidum subsp. durum</name>
    <name type="common">Durum wheat</name>
    <name type="synonym">Triticum durum</name>
    <dbReference type="NCBI Taxonomy" id="4567"/>
    <lineage>
        <taxon>Eukaryota</taxon>
        <taxon>Viridiplantae</taxon>
        <taxon>Streptophyta</taxon>
        <taxon>Embryophyta</taxon>
        <taxon>Tracheophyta</taxon>
        <taxon>Spermatophyta</taxon>
        <taxon>Magnoliopsida</taxon>
        <taxon>Liliopsida</taxon>
        <taxon>Poales</taxon>
        <taxon>Poaceae</taxon>
        <taxon>BOP clade</taxon>
        <taxon>Pooideae</taxon>
        <taxon>Triticodae</taxon>
        <taxon>Triticeae</taxon>
        <taxon>Triticinae</taxon>
        <taxon>Triticum</taxon>
    </lineage>
</organism>
<dbReference type="GO" id="GO:0005737">
    <property type="term" value="C:cytoplasm"/>
    <property type="evidence" value="ECO:0007669"/>
    <property type="project" value="TreeGrafter"/>
</dbReference>
<evidence type="ECO:0000313" key="3">
    <source>
        <dbReference type="Proteomes" id="UP000324705"/>
    </source>
</evidence>
<dbReference type="InterPro" id="IPR036869">
    <property type="entry name" value="J_dom_sf"/>
</dbReference>
<dbReference type="PANTHER" id="PTHR23172">
    <property type="entry name" value="AUXILIN/CYCLIN G-ASSOCIATED KINASE-RELATED"/>
    <property type="match status" value="1"/>
</dbReference>
<dbReference type="AlphaFoldDB" id="A0A9R0SBQ6"/>
<dbReference type="GO" id="GO:0072318">
    <property type="term" value="P:clathrin coat disassembly"/>
    <property type="evidence" value="ECO:0007669"/>
    <property type="project" value="TreeGrafter"/>
</dbReference>
<protein>
    <recommendedName>
        <fullName evidence="4">J domain-containing protein</fullName>
    </recommendedName>
</protein>
<accession>A0A9R0SBQ6</accession>
<dbReference type="PANTHER" id="PTHR23172:SF50">
    <property type="entry name" value="EXPRESSED PROTEIN"/>
    <property type="match status" value="1"/>
</dbReference>
<dbReference type="SUPFAM" id="SSF46565">
    <property type="entry name" value="Chaperone J-domain"/>
    <property type="match status" value="1"/>
</dbReference>
<sequence length="143" mass="16500">MTDIFYSATTVRHITITYLQAKALAEKNERDMQVQREQAERDRIGGSLDFEIKRWAAGKEGNLRALLSTLQYILWPECGWQAVSLTDLITGAAVKKQYRKATLCIHPDKVQQKGATLQQKYIAEKVFDMLKEAWNKFNSEELF</sequence>
<dbReference type="Proteomes" id="UP000324705">
    <property type="component" value="Chromosome 4A"/>
</dbReference>
<dbReference type="GO" id="GO:0072583">
    <property type="term" value="P:clathrin-dependent endocytosis"/>
    <property type="evidence" value="ECO:0007669"/>
    <property type="project" value="TreeGrafter"/>
</dbReference>
<evidence type="ECO:0008006" key="4">
    <source>
        <dbReference type="Google" id="ProtNLM"/>
    </source>
</evidence>